<name>H3H3Y8_PHYRM</name>
<dbReference type="RefSeq" id="XP_067747558.1">
    <property type="nucleotide sequence ID" value="XM_067888303.1"/>
</dbReference>
<dbReference type="VEuPathDB" id="FungiDB:KRP23_3450"/>
<dbReference type="EnsemblProtists" id="Phyra85246">
    <property type="protein sequence ID" value="Phyra85246"/>
    <property type="gene ID" value="Phyra85246"/>
</dbReference>
<reference evidence="5" key="1">
    <citation type="journal article" date="2006" name="Science">
        <title>Phytophthora genome sequences uncover evolutionary origins and mechanisms of pathogenesis.</title>
        <authorList>
            <person name="Tyler B.M."/>
            <person name="Tripathy S."/>
            <person name="Zhang X."/>
            <person name="Dehal P."/>
            <person name="Jiang R.H."/>
            <person name="Aerts A."/>
            <person name="Arredondo F.D."/>
            <person name="Baxter L."/>
            <person name="Bensasson D."/>
            <person name="Beynon J.L."/>
            <person name="Chapman J."/>
            <person name="Damasceno C.M."/>
            <person name="Dorrance A.E."/>
            <person name="Dou D."/>
            <person name="Dickerman A.W."/>
            <person name="Dubchak I.L."/>
            <person name="Garbelotto M."/>
            <person name="Gijzen M."/>
            <person name="Gordon S.G."/>
            <person name="Govers F."/>
            <person name="Grunwald N.J."/>
            <person name="Huang W."/>
            <person name="Ivors K.L."/>
            <person name="Jones R.W."/>
            <person name="Kamoun S."/>
            <person name="Krampis K."/>
            <person name="Lamour K.H."/>
            <person name="Lee M.K."/>
            <person name="McDonald W.H."/>
            <person name="Medina M."/>
            <person name="Meijer H.J."/>
            <person name="Nordberg E.K."/>
            <person name="Maclean D.J."/>
            <person name="Ospina-Giraldo M.D."/>
            <person name="Morris P.F."/>
            <person name="Phuntumart V."/>
            <person name="Putnam N.H."/>
            <person name="Rash S."/>
            <person name="Rose J.K."/>
            <person name="Sakihama Y."/>
            <person name="Salamov A.A."/>
            <person name="Savidor A."/>
            <person name="Scheuring C.F."/>
            <person name="Smith B.M."/>
            <person name="Sobral B.W."/>
            <person name="Terry A."/>
            <person name="Torto-Alalibo T.A."/>
            <person name="Win J."/>
            <person name="Xu Z."/>
            <person name="Zhang H."/>
            <person name="Grigoriev I.V."/>
            <person name="Rokhsar D.S."/>
            <person name="Boore J.L."/>
        </authorList>
    </citation>
    <scope>NUCLEOTIDE SEQUENCE [LARGE SCALE GENOMIC DNA]</scope>
    <source>
        <strain evidence="5">Pr102</strain>
    </source>
</reference>
<keyword evidence="5" id="KW-1185">Reference proteome</keyword>
<evidence type="ECO:0000313" key="4">
    <source>
        <dbReference type="EnsemblProtists" id="Phyra85246"/>
    </source>
</evidence>
<keyword evidence="3" id="KW-0472">Membrane</keyword>
<dbReference type="OrthoDB" id="68593at2759"/>
<dbReference type="EMBL" id="DS566153">
    <property type="status" value="NOT_ANNOTATED_CDS"/>
    <property type="molecule type" value="Genomic_DNA"/>
</dbReference>
<proteinExistence type="predicted"/>
<evidence type="ECO:0000313" key="5">
    <source>
        <dbReference type="Proteomes" id="UP000005238"/>
    </source>
</evidence>
<organism evidence="4 5">
    <name type="scientific">Phytophthora ramorum</name>
    <name type="common">Sudden oak death agent</name>
    <dbReference type="NCBI Taxonomy" id="164328"/>
    <lineage>
        <taxon>Eukaryota</taxon>
        <taxon>Sar</taxon>
        <taxon>Stramenopiles</taxon>
        <taxon>Oomycota</taxon>
        <taxon>Peronosporomycetes</taxon>
        <taxon>Peronosporales</taxon>
        <taxon>Peronosporaceae</taxon>
        <taxon>Phytophthora</taxon>
    </lineage>
</organism>
<reference evidence="4" key="2">
    <citation type="submission" date="2015-06" db="UniProtKB">
        <authorList>
            <consortium name="EnsemblProtists"/>
        </authorList>
    </citation>
    <scope>IDENTIFICATION</scope>
    <source>
        <strain evidence="4">Pr102</strain>
    </source>
</reference>
<feature type="compositionally biased region" description="Low complexity" evidence="2">
    <location>
        <begin position="23"/>
        <end position="35"/>
    </location>
</feature>
<dbReference type="InParanoid" id="H3H3Y8"/>
<dbReference type="GeneID" id="94224116"/>
<sequence length="265" mass="28960">MFRFRRLGGRLGGGGRGRGRRWSSSLKTGSSSGDGNSVAGKSVVSASTRSATPGTVRVTKGFGADKHEAELDSSLARIIGSDWGDRSHQPVSLPMRIYWVVFGLVLANGLYTYVVGKDESFLVEKLKKKADEKLGIEEEENEFEEMVEGSNVTADAAQEVVGTQQFIVEQETATTPPTSMLNSRVAPSPSGIPFIAPGMASSTITSRHVKSKTQLEQQLATLRVLQARLQRQIRSSDGVEKEELEHQVRMIDIQKEQLKGTIKHM</sequence>
<dbReference type="VEuPathDB" id="FungiDB:KRP22_3313"/>
<dbReference type="eggNOG" id="ENOG502S3A2">
    <property type="taxonomic scope" value="Eukaryota"/>
</dbReference>
<keyword evidence="3" id="KW-0812">Transmembrane</keyword>
<evidence type="ECO:0000256" key="2">
    <source>
        <dbReference type="SAM" id="MobiDB-lite"/>
    </source>
</evidence>
<evidence type="ECO:0000256" key="3">
    <source>
        <dbReference type="SAM" id="Phobius"/>
    </source>
</evidence>
<keyword evidence="3" id="KW-1133">Transmembrane helix</keyword>
<dbReference type="Proteomes" id="UP000005238">
    <property type="component" value="Unassembled WGS sequence"/>
</dbReference>
<feature type="region of interest" description="Disordered" evidence="2">
    <location>
        <begin position="1"/>
        <end position="50"/>
    </location>
</feature>
<protein>
    <submittedName>
        <fullName evidence="4">Uncharacterized protein</fullName>
    </submittedName>
</protein>
<keyword evidence="1" id="KW-0175">Coiled coil</keyword>
<accession>H3H3Y8</accession>
<dbReference type="OMA" id="PMRIYWI"/>
<feature type="coiled-coil region" evidence="1">
    <location>
        <begin position="212"/>
        <end position="261"/>
    </location>
</feature>
<evidence type="ECO:0000256" key="1">
    <source>
        <dbReference type="SAM" id="Coils"/>
    </source>
</evidence>
<dbReference type="HOGENOM" id="CLU_099714_0_0_1"/>
<dbReference type="AlphaFoldDB" id="H3H3Y8"/>
<feature type="transmembrane region" description="Helical" evidence="3">
    <location>
        <begin position="97"/>
        <end position="116"/>
    </location>
</feature>